<evidence type="ECO:0000256" key="3">
    <source>
        <dbReference type="ARBA" id="ARBA00022729"/>
    </source>
</evidence>
<keyword evidence="4" id="KW-0325">Glycoprotein</keyword>
<evidence type="ECO:0000256" key="1">
    <source>
        <dbReference type="ARBA" id="ARBA00004613"/>
    </source>
</evidence>
<evidence type="ECO:0000256" key="4">
    <source>
        <dbReference type="ARBA" id="ARBA00023180"/>
    </source>
</evidence>
<dbReference type="Pfam" id="PF13330">
    <property type="entry name" value="Mucin2_WxxW"/>
    <property type="match status" value="2"/>
</dbReference>
<name>A0ABN7SF44_OIKDI</name>
<dbReference type="InterPro" id="IPR037120">
    <property type="entry name" value="Haem_peroxidase_sf_animal"/>
</dbReference>
<keyword evidence="2" id="KW-0964">Secreted</keyword>
<evidence type="ECO:0000313" key="7">
    <source>
        <dbReference type="EMBL" id="CAG5096260.1"/>
    </source>
</evidence>
<evidence type="ECO:0000256" key="2">
    <source>
        <dbReference type="ARBA" id="ARBA00022525"/>
    </source>
</evidence>
<dbReference type="PANTHER" id="PTHR11475">
    <property type="entry name" value="OXIDASE/PEROXIDASE"/>
    <property type="match status" value="1"/>
</dbReference>
<dbReference type="SUPFAM" id="SSF48113">
    <property type="entry name" value="Heme-dependent peroxidases"/>
    <property type="match status" value="1"/>
</dbReference>
<dbReference type="Proteomes" id="UP001158576">
    <property type="component" value="Chromosome XSR"/>
</dbReference>
<evidence type="ECO:0000313" key="8">
    <source>
        <dbReference type="Proteomes" id="UP001158576"/>
    </source>
</evidence>
<dbReference type="InterPro" id="IPR025155">
    <property type="entry name" value="WxxW_domain"/>
</dbReference>
<keyword evidence="3" id="KW-0732">Signal</keyword>
<dbReference type="EMBL" id="OU015569">
    <property type="protein sequence ID" value="CAG5096260.1"/>
    <property type="molecule type" value="Genomic_DNA"/>
</dbReference>
<dbReference type="InterPro" id="IPR019791">
    <property type="entry name" value="Haem_peroxidase_animal"/>
</dbReference>
<feature type="domain" description="WxxW" evidence="6">
    <location>
        <begin position="811"/>
        <end position="895"/>
    </location>
</feature>
<gene>
    <name evidence="7" type="ORF">OKIOD_LOCUS6097</name>
</gene>
<proteinExistence type="predicted"/>
<keyword evidence="8" id="KW-1185">Reference proteome</keyword>
<comment type="subcellular location">
    <subcellularLocation>
        <location evidence="1">Secreted</location>
    </subcellularLocation>
</comment>
<organism evidence="7 8">
    <name type="scientific">Oikopleura dioica</name>
    <name type="common">Tunicate</name>
    <dbReference type="NCBI Taxonomy" id="34765"/>
    <lineage>
        <taxon>Eukaryota</taxon>
        <taxon>Metazoa</taxon>
        <taxon>Chordata</taxon>
        <taxon>Tunicata</taxon>
        <taxon>Appendicularia</taxon>
        <taxon>Copelata</taxon>
        <taxon>Oikopleuridae</taxon>
        <taxon>Oikopleura</taxon>
    </lineage>
</organism>
<feature type="domain" description="WxxW" evidence="6">
    <location>
        <begin position="942"/>
        <end position="1029"/>
    </location>
</feature>
<dbReference type="CDD" id="cd09823">
    <property type="entry name" value="peroxinectin_like"/>
    <property type="match status" value="1"/>
</dbReference>
<dbReference type="PRINTS" id="PR00457">
    <property type="entry name" value="ANPEROXIDASE"/>
</dbReference>
<feature type="region of interest" description="Disordered" evidence="5">
    <location>
        <begin position="310"/>
        <end position="332"/>
    </location>
</feature>
<sequence>MKLGVLFTLASASSTAESSAHAALQSASPGALKLQSAYEKIQAMLAEINDEIPRMKSSSEQPQVAGRYLASGRSSAQSAHSAFNEASEKAASIQAKWEKKKAMDRLKGVMMMAKSTSSEDDFCPTKMTAADCPAVSDQRYPSYDGSCNNRIDPTRGQSHQPLKRLLNANYDDEQETIRKSVEGGDLPPARVVSNKIQNSQAAKSVELTHMFTQWGQFIIHDIVHTPVVKGSDGKELDCNCENPHPECINIPLAEDDIQFTIEGKTCHSLERSLPTPSKDCDVYTRQQLNQISSYIDGTTVYGTSAELAESIRDPESEAGELKADKPKSPEHGEFEQLPKFEIFEENSPKGFACPFKLAKGKENCFLAGDTRINENLGLASMHTLFMREHNRIARELKALNPHWTSDTVFNETRLIIAAMHQIITYNEYLPAMLGKKFTKRYNLDLASSGYFYGYDASVDASVANEFTTAAFRFGHSMIFDQLSRPSNDWTDQQSPLEMKAFLFNPLEYVNQNGSQVEPVLRGLVVDPSLMADTTFPTSMKEFLFAEADKYGKDLLAINIQRGRDHGLRGYNDYREFFGLQRAAHFDELLEIPADMRHTLSGLYDHVDDIDLYVGGLAETPVSGGAVGPTFAHMMAAQFRDLKVGDRFYFENGGCETTFTPEQLTELRKITLSSLMCTCTDTDSIQRLPFFFATEEDDSMSSPNRNANPRVPCSEIHSLDLSAWKQPYRNSDDISGVPDSGVWTAWLPASGNPPSLDLDVLHRERPTGVCLNAISSEARVLEAGRIQMRFMCPAGGISHSDVPPACLDRGRWTNWMDTSNPISGTDSELMKDLRKLRPAEICENPIYIQAQTVNDNTPAGETGDVFATLDPVRGLLCRGEDQPSGICSDYKVRFFCPNEEFDLELEMDIVVAYDSESTKVISSIATLIEEQDDPEFSFDDYAWTGWYNSDSPSLDDDLHGDNESLMRARATADICANPVAIEAVRAIDGVDALSTGDVFKFFSPKKGLVCEDSDQTIGYKCDDYKVRYLCPRELILAAPLPPAAGPVETYRWALSQSEKLCDEHKVCCHV</sequence>
<evidence type="ECO:0000259" key="6">
    <source>
        <dbReference type="Pfam" id="PF13330"/>
    </source>
</evidence>
<dbReference type="Gene3D" id="1.10.640.10">
    <property type="entry name" value="Haem peroxidase domain superfamily, animal type"/>
    <property type="match status" value="1"/>
</dbReference>
<accession>A0ABN7SF44</accession>
<dbReference type="InterPro" id="IPR010255">
    <property type="entry name" value="Haem_peroxidase_sf"/>
</dbReference>
<evidence type="ECO:0000256" key="5">
    <source>
        <dbReference type="SAM" id="MobiDB-lite"/>
    </source>
</evidence>
<dbReference type="PANTHER" id="PTHR11475:SF4">
    <property type="entry name" value="CHORION PEROXIDASE"/>
    <property type="match status" value="1"/>
</dbReference>
<reference evidence="7 8" key="1">
    <citation type="submission" date="2021-04" db="EMBL/GenBank/DDBJ databases">
        <authorList>
            <person name="Bliznina A."/>
        </authorList>
    </citation>
    <scope>NUCLEOTIDE SEQUENCE [LARGE SCALE GENOMIC DNA]</scope>
</reference>
<dbReference type="Pfam" id="PF03098">
    <property type="entry name" value="An_peroxidase"/>
    <property type="match status" value="1"/>
</dbReference>
<protein>
    <submittedName>
        <fullName evidence="7">Oidioi.mRNA.OKI2018_I69.XSR.g14539.t1.cds</fullName>
    </submittedName>
</protein>